<evidence type="ECO:0000256" key="6">
    <source>
        <dbReference type="PROSITE-ProRule" id="PRU00433"/>
    </source>
</evidence>
<keyword evidence="1" id="KW-0813">Transport</keyword>
<organism evidence="10 12">
    <name type="scientific">Candidatus Sedimenticola endophacoides</name>
    <dbReference type="NCBI Taxonomy" id="2548426"/>
    <lineage>
        <taxon>Bacteria</taxon>
        <taxon>Pseudomonadati</taxon>
        <taxon>Pseudomonadota</taxon>
        <taxon>Gammaproteobacteria</taxon>
        <taxon>Chromatiales</taxon>
        <taxon>Sedimenticolaceae</taxon>
        <taxon>Sedimenticola</taxon>
    </lineage>
</organism>
<evidence type="ECO:0000256" key="1">
    <source>
        <dbReference type="ARBA" id="ARBA00022448"/>
    </source>
</evidence>
<dbReference type="Proteomes" id="UP000250928">
    <property type="component" value="Unassembled WGS sequence"/>
</dbReference>
<evidence type="ECO:0000313" key="12">
    <source>
        <dbReference type="Proteomes" id="UP000243361"/>
    </source>
</evidence>
<dbReference type="PANTHER" id="PTHR37823">
    <property type="entry name" value="CYTOCHROME C-553-LIKE"/>
    <property type="match status" value="1"/>
</dbReference>
<keyword evidence="5 6" id="KW-0408">Iron</keyword>
<feature type="signal peptide" evidence="8">
    <location>
        <begin position="1"/>
        <end position="22"/>
    </location>
</feature>
<dbReference type="SUPFAM" id="SSF46626">
    <property type="entry name" value="Cytochrome c"/>
    <property type="match status" value="2"/>
</dbReference>
<keyword evidence="3 6" id="KW-0479">Metal-binding</keyword>
<feature type="domain" description="Cytochrome c" evidence="9">
    <location>
        <begin position="157"/>
        <end position="233"/>
    </location>
</feature>
<evidence type="ECO:0000256" key="5">
    <source>
        <dbReference type="ARBA" id="ARBA00023004"/>
    </source>
</evidence>
<protein>
    <recommendedName>
        <fullName evidence="9">Cytochrome c domain-containing protein</fullName>
    </recommendedName>
</protein>
<reference evidence="11 13" key="2">
    <citation type="submission" date="2018-01" db="EMBL/GenBank/DDBJ databases">
        <title>Novel co-symbiosis in the lucinid bivalve Phacoides pectinatus.</title>
        <authorList>
            <person name="Lim S.J."/>
            <person name="Davis B.G."/>
            <person name="Gill D.E."/>
            <person name="Engel A.S."/>
            <person name="Anderson L.C."/>
            <person name="Campbell B.J."/>
        </authorList>
    </citation>
    <scope>NUCLEOTIDE SEQUENCE [LARGE SCALE GENOMIC DNA]</scope>
    <source>
        <strain evidence="11">N3_P5</strain>
    </source>
</reference>
<evidence type="ECO:0000256" key="4">
    <source>
        <dbReference type="ARBA" id="ARBA00022982"/>
    </source>
</evidence>
<keyword evidence="8" id="KW-0732">Signal</keyword>
<dbReference type="Pfam" id="PF13442">
    <property type="entry name" value="Cytochrome_CBB3"/>
    <property type="match status" value="1"/>
</dbReference>
<evidence type="ECO:0000313" key="11">
    <source>
        <dbReference type="EMBL" id="PUE03959.1"/>
    </source>
</evidence>
<proteinExistence type="predicted"/>
<accession>A0A657Q0V0</accession>
<dbReference type="Proteomes" id="UP000243361">
    <property type="component" value="Unassembled WGS sequence"/>
</dbReference>
<keyword evidence="12" id="KW-1185">Reference proteome</keyword>
<dbReference type="GO" id="GO:0046872">
    <property type="term" value="F:metal ion binding"/>
    <property type="evidence" value="ECO:0007669"/>
    <property type="project" value="UniProtKB-KW"/>
</dbReference>
<dbReference type="InterPro" id="IPR009056">
    <property type="entry name" value="Cyt_c-like_dom"/>
</dbReference>
<dbReference type="InterPro" id="IPR051811">
    <property type="entry name" value="Cytochrome_c550/c551-like"/>
</dbReference>
<evidence type="ECO:0000313" key="10">
    <source>
        <dbReference type="EMBL" id="OQX36606.1"/>
    </source>
</evidence>
<dbReference type="EMBL" id="PQCO01000142">
    <property type="protein sequence ID" value="PUE03959.1"/>
    <property type="molecule type" value="Genomic_DNA"/>
</dbReference>
<dbReference type="EMBL" id="MUIE01000106">
    <property type="protein sequence ID" value="OQX36606.1"/>
    <property type="molecule type" value="Genomic_DNA"/>
</dbReference>
<sequence>MMKRFHLACLGVLLTLPGFACADSSIEYSTSRGGRLYDKWFKEADRPSPKAANPAYPDTGKYKGKKASDWRCKECHGWDYKGRDGIYAKGKHFTGVAGVLGSDAADHMQRILRDANHGYGEAMLDEHDARDLANFLRHGVIDMAPYIDSTSGDPVDADAARGQVYYETVCANCHGLDGKAEDTAPPLGKVARSNPWEVLHKIVNGQPGAEMPSMRAFDMQVSLDLVKYLRTLPAE</sequence>
<dbReference type="GO" id="GO:0009055">
    <property type="term" value="F:electron transfer activity"/>
    <property type="evidence" value="ECO:0007669"/>
    <property type="project" value="InterPro"/>
</dbReference>
<keyword evidence="4" id="KW-0249">Electron transport</keyword>
<comment type="caution">
    <text evidence="10">The sequence shown here is derived from an EMBL/GenBank/DDBJ whole genome shotgun (WGS) entry which is preliminary data.</text>
</comment>
<feature type="chain" id="PRO_5044098030" description="Cytochrome c domain-containing protein" evidence="8">
    <location>
        <begin position="23"/>
        <end position="235"/>
    </location>
</feature>
<dbReference type="InterPro" id="IPR036909">
    <property type="entry name" value="Cyt_c-like_dom_sf"/>
</dbReference>
<evidence type="ECO:0000256" key="8">
    <source>
        <dbReference type="SAM" id="SignalP"/>
    </source>
</evidence>
<dbReference type="GO" id="GO:0020037">
    <property type="term" value="F:heme binding"/>
    <property type="evidence" value="ECO:0007669"/>
    <property type="project" value="InterPro"/>
</dbReference>
<dbReference type="AlphaFoldDB" id="A0A657Q0V0"/>
<dbReference type="PANTHER" id="PTHR37823:SF1">
    <property type="entry name" value="CYTOCHROME C-553-LIKE"/>
    <property type="match status" value="1"/>
</dbReference>
<gene>
    <name evidence="10" type="ORF">B0D84_01330</name>
    <name evidence="11" type="ORF">C3L24_03925</name>
</gene>
<feature type="region of interest" description="Disordered" evidence="7">
    <location>
        <begin position="45"/>
        <end position="65"/>
    </location>
</feature>
<reference evidence="10 12" key="1">
    <citation type="submission" date="2017-02" db="EMBL/GenBank/DDBJ databases">
        <title>Novel co-symbiosis in the unique lucinid bivalve Phacoides pectinatus.</title>
        <authorList>
            <person name="Lim S.J."/>
            <person name="Davis B.G."/>
            <person name="Gill D.E."/>
            <person name="Engel A.S."/>
            <person name="Anderson L.C."/>
            <person name="Campbell B.J."/>
        </authorList>
    </citation>
    <scope>NUCLEOTIDE SEQUENCE [LARGE SCALE GENOMIC DNA]</scope>
    <source>
        <strain evidence="10">LUC13016_P6</strain>
    </source>
</reference>
<evidence type="ECO:0000259" key="9">
    <source>
        <dbReference type="PROSITE" id="PS51007"/>
    </source>
</evidence>
<dbReference type="Gene3D" id="1.10.760.10">
    <property type="entry name" value="Cytochrome c-like domain"/>
    <property type="match status" value="1"/>
</dbReference>
<evidence type="ECO:0000256" key="3">
    <source>
        <dbReference type="ARBA" id="ARBA00022723"/>
    </source>
</evidence>
<keyword evidence="2 6" id="KW-0349">Heme</keyword>
<dbReference type="PROSITE" id="PS51007">
    <property type="entry name" value="CYTC"/>
    <property type="match status" value="1"/>
</dbReference>
<name>A0A657Q0V0_9GAMM</name>
<evidence type="ECO:0000313" key="13">
    <source>
        <dbReference type="Proteomes" id="UP000250928"/>
    </source>
</evidence>
<evidence type="ECO:0000256" key="2">
    <source>
        <dbReference type="ARBA" id="ARBA00022617"/>
    </source>
</evidence>
<evidence type="ECO:0000256" key="7">
    <source>
        <dbReference type="SAM" id="MobiDB-lite"/>
    </source>
</evidence>